<dbReference type="PROSITE" id="PS50883">
    <property type="entry name" value="EAL"/>
    <property type="match status" value="1"/>
</dbReference>
<evidence type="ECO:0000259" key="1">
    <source>
        <dbReference type="PROSITE" id="PS50883"/>
    </source>
</evidence>
<dbReference type="EC" id="2.7.7.65" evidence="3"/>
<dbReference type="SUPFAM" id="SSF141868">
    <property type="entry name" value="EAL domain-like"/>
    <property type="match status" value="1"/>
</dbReference>
<dbReference type="SMART" id="SM00052">
    <property type="entry name" value="EAL"/>
    <property type="match status" value="1"/>
</dbReference>
<dbReference type="Proteomes" id="UP001404104">
    <property type="component" value="Unassembled WGS sequence"/>
</dbReference>
<dbReference type="GO" id="GO:0052621">
    <property type="term" value="F:diguanylate cyclase activity"/>
    <property type="evidence" value="ECO:0007669"/>
    <property type="project" value="UniProtKB-EC"/>
</dbReference>
<keyword evidence="3" id="KW-0548">Nucleotidyltransferase</keyword>
<dbReference type="Gene3D" id="3.20.20.450">
    <property type="entry name" value="EAL domain"/>
    <property type="match status" value="1"/>
</dbReference>
<dbReference type="Gene3D" id="3.30.70.270">
    <property type="match status" value="1"/>
</dbReference>
<dbReference type="EMBL" id="JBDIMF010000001">
    <property type="protein sequence ID" value="MEN2785644.1"/>
    <property type="molecule type" value="Genomic_DNA"/>
</dbReference>
<accession>A0ABU9XTD2</accession>
<dbReference type="PROSITE" id="PS50887">
    <property type="entry name" value="GGDEF"/>
    <property type="match status" value="1"/>
</dbReference>
<dbReference type="Pfam" id="PF00563">
    <property type="entry name" value="EAL"/>
    <property type="match status" value="1"/>
</dbReference>
<evidence type="ECO:0000313" key="3">
    <source>
        <dbReference type="EMBL" id="MEN2785644.1"/>
    </source>
</evidence>
<sequence>MAQAKPLPRFGTTSTAIVDERLIAAPDLAVASSAISLLPIPAALVIAGHGTLLLGACNLLFQQAGLGMTGGSSPFLRQMQADILGYLNSDALTAEFSWQFGEIVDCRHYRVTLARIVRGEGQRCLVTLLDQTAELRTEHNLRREMLTDSLTGLPNRAGFSDRLETMLENAQERGGYAVMVLDLDRFSRVNACLGAMAGDELLITVARRLKGAIRGNDILARTGGDEFGILLALEDGPSDADRVAARIEAALAAPFRLSDYEITICCSIGIAFGSSDVDNAEDLIRHAQFTVRRSKVSGKAEAYQFQAFDMAREQFGMETGLRRAIENGDMRLTYQPICDLATGRIVAFESLARWTDKAGQVHAPDAFIPVAEESGLIVPLGRWAIAEAARTLAAWDARSGGDCGAKFAVNLSAIQLQRDNIPVLIERALATFGLDGRRLSLELTESALVSDPDRIAGIMHALKALGTTIAMDDFGTGYSNLAYLQKLPIDVLKIDRSFITGMLVDRDKIAIVRAILSLSQALGMQTTAEGIETRELSQTLAALGCTYGQGYVYARPLEADAAYAFLAASQSAVAASASAATRVASGKFSAIHDPSI</sequence>
<dbReference type="EC" id="3.1.4.52" evidence="3"/>
<proteinExistence type="predicted"/>
<evidence type="ECO:0000259" key="2">
    <source>
        <dbReference type="PROSITE" id="PS50887"/>
    </source>
</evidence>
<dbReference type="InterPro" id="IPR001633">
    <property type="entry name" value="EAL_dom"/>
</dbReference>
<dbReference type="RefSeq" id="WP_345863206.1">
    <property type="nucleotide sequence ID" value="NZ_JBDIMF010000001.1"/>
</dbReference>
<dbReference type="NCBIfam" id="TIGR00254">
    <property type="entry name" value="GGDEF"/>
    <property type="match status" value="1"/>
</dbReference>
<feature type="domain" description="GGDEF" evidence="2">
    <location>
        <begin position="174"/>
        <end position="307"/>
    </location>
</feature>
<dbReference type="InterPro" id="IPR043128">
    <property type="entry name" value="Rev_trsase/Diguanyl_cyclase"/>
</dbReference>
<dbReference type="SMART" id="SM00267">
    <property type="entry name" value="GGDEF"/>
    <property type="match status" value="1"/>
</dbReference>
<dbReference type="PANTHER" id="PTHR44757:SF2">
    <property type="entry name" value="BIOFILM ARCHITECTURE MAINTENANCE PROTEIN MBAA"/>
    <property type="match status" value="1"/>
</dbReference>
<dbReference type="PANTHER" id="PTHR44757">
    <property type="entry name" value="DIGUANYLATE CYCLASE DGCP"/>
    <property type="match status" value="1"/>
</dbReference>
<organism evidence="3 4">
    <name type="scientific">Sphingomonas qilianensis</name>
    <dbReference type="NCBI Taxonomy" id="1736690"/>
    <lineage>
        <taxon>Bacteria</taxon>
        <taxon>Pseudomonadati</taxon>
        <taxon>Pseudomonadota</taxon>
        <taxon>Alphaproteobacteria</taxon>
        <taxon>Sphingomonadales</taxon>
        <taxon>Sphingomonadaceae</taxon>
        <taxon>Sphingomonas</taxon>
    </lineage>
</organism>
<keyword evidence="4" id="KW-1185">Reference proteome</keyword>
<dbReference type="InterPro" id="IPR035919">
    <property type="entry name" value="EAL_sf"/>
</dbReference>
<reference evidence="3 4" key="1">
    <citation type="submission" date="2024-05" db="EMBL/GenBank/DDBJ databases">
        <authorList>
            <person name="Liu Q."/>
            <person name="Xin Y.-H."/>
        </authorList>
    </citation>
    <scope>NUCLEOTIDE SEQUENCE [LARGE SCALE GENOMIC DNA]</scope>
    <source>
        <strain evidence="3 4">CGMCC 1.15349</strain>
    </source>
</reference>
<dbReference type="GO" id="GO:0071111">
    <property type="term" value="F:cyclic-guanylate-specific phosphodiesterase activity"/>
    <property type="evidence" value="ECO:0007669"/>
    <property type="project" value="UniProtKB-EC"/>
</dbReference>
<comment type="caution">
    <text evidence="3">The sequence shown here is derived from an EMBL/GenBank/DDBJ whole genome shotgun (WGS) entry which is preliminary data.</text>
</comment>
<dbReference type="InterPro" id="IPR052155">
    <property type="entry name" value="Biofilm_reg_signaling"/>
</dbReference>
<dbReference type="InterPro" id="IPR029787">
    <property type="entry name" value="Nucleotide_cyclase"/>
</dbReference>
<dbReference type="SUPFAM" id="SSF55073">
    <property type="entry name" value="Nucleotide cyclase"/>
    <property type="match status" value="1"/>
</dbReference>
<dbReference type="CDD" id="cd01949">
    <property type="entry name" value="GGDEF"/>
    <property type="match status" value="1"/>
</dbReference>
<gene>
    <name evidence="3" type="ORF">ABC969_04320</name>
</gene>
<dbReference type="InterPro" id="IPR000160">
    <property type="entry name" value="GGDEF_dom"/>
</dbReference>
<dbReference type="Pfam" id="PF00990">
    <property type="entry name" value="GGDEF"/>
    <property type="match status" value="1"/>
</dbReference>
<keyword evidence="3" id="KW-0378">Hydrolase</keyword>
<feature type="domain" description="EAL" evidence="1">
    <location>
        <begin position="314"/>
        <end position="570"/>
    </location>
</feature>
<keyword evidence="3" id="KW-0808">Transferase</keyword>
<evidence type="ECO:0000313" key="4">
    <source>
        <dbReference type="Proteomes" id="UP001404104"/>
    </source>
</evidence>
<name>A0ABU9XTD2_9SPHN</name>
<protein>
    <submittedName>
        <fullName evidence="3">Bifunctional diguanylate cyclase/phosphodiesterase</fullName>
        <ecNumber evidence="3">2.7.7.65</ecNumber>
        <ecNumber evidence="3">3.1.4.52</ecNumber>
    </submittedName>
</protein>
<dbReference type="CDD" id="cd01948">
    <property type="entry name" value="EAL"/>
    <property type="match status" value="1"/>
</dbReference>